<sequence length="210" mass="24123">MDGVACPKCEKTMTETQPWEGLKKFRQVALWEAGRYVGRRDDRKIKKDYIDLEDEDTDPQASTFTVAQKEFLLKSINSLMRHRYGECFRNCLSPTSELKALRTMREKLQDGLCPSIEVLRADFDRMEQTYPLGDAYHHIRTEQARSLRTVFETCMGEYPGKCEDLAPRKKAKARKPKAPSAGTTARAEASSPPRAAKTAMQGKRYPRDHW</sequence>
<reference evidence="3 4" key="1">
    <citation type="journal article" date="2020" name="Genomics">
        <title>Complete, high-quality genomes from long-read metagenomic sequencing of two wolf lichen thalli reveals enigmatic genome architecture.</title>
        <authorList>
            <person name="McKenzie S.K."/>
            <person name="Walston R.F."/>
            <person name="Allen J.L."/>
        </authorList>
    </citation>
    <scope>NUCLEOTIDE SEQUENCE [LARGE SCALE GENOMIC DNA]</scope>
    <source>
        <strain evidence="3">WasteWater2</strain>
    </source>
</reference>
<gene>
    <name evidence="3" type="ORF">HO173_012230</name>
</gene>
<protein>
    <submittedName>
        <fullName evidence="3">Uncharacterized protein</fullName>
    </submittedName>
</protein>
<feature type="compositionally biased region" description="Basic residues" evidence="2">
    <location>
        <begin position="168"/>
        <end position="177"/>
    </location>
</feature>
<evidence type="ECO:0000256" key="2">
    <source>
        <dbReference type="SAM" id="MobiDB-lite"/>
    </source>
</evidence>
<dbReference type="OrthoDB" id="1742084at2759"/>
<evidence type="ECO:0000256" key="1">
    <source>
        <dbReference type="ARBA" id="ARBA00023117"/>
    </source>
</evidence>
<keyword evidence="1" id="KW-0103">Bromodomain</keyword>
<dbReference type="GeneID" id="59293866"/>
<dbReference type="EMBL" id="JACCJC010000086">
    <property type="protein sequence ID" value="KAF6227490.1"/>
    <property type="molecule type" value="Genomic_DNA"/>
</dbReference>
<dbReference type="RefSeq" id="XP_037158981.1">
    <property type="nucleotide sequence ID" value="XM_037314102.1"/>
</dbReference>
<feature type="compositionally biased region" description="Low complexity" evidence="2">
    <location>
        <begin position="178"/>
        <end position="196"/>
    </location>
</feature>
<proteinExistence type="predicted"/>
<feature type="region of interest" description="Disordered" evidence="2">
    <location>
        <begin position="166"/>
        <end position="210"/>
    </location>
</feature>
<evidence type="ECO:0000313" key="4">
    <source>
        <dbReference type="Proteomes" id="UP000578531"/>
    </source>
</evidence>
<organism evidence="3 4">
    <name type="scientific">Letharia columbiana</name>
    <dbReference type="NCBI Taxonomy" id="112416"/>
    <lineage>
        <taxon>Eukaryota</taxon>
        <taxon>Fungi</taxon>
        <taxon>Dikarya</taxon>
        <taxon>Ascomycota</taxon>
        <taxon>Pezizomycotina</taxon>
        <taxon>Lecanoromycetes</taxon>
        <taxon>OSLEUM clade</taxon>
        <taxon>Lecanoromycetidae</taxon>
        <taxon>Lecanorales</taxon>
        <taxon>Lecanorineae</taxon>
        <taxon>Parmeliaceae</taxon>
        <taxon>Letharia</taxon>
    </lineage>
</organism>
<dbReference type="GO" id="GO:0006325">
    <property type="term" value="P:chromatin organization"/>
    <property type="evidence" value="ECO:0007669"/>
    <property type="project" value="UniProtKB-ARBA"/>
</dbReference>
<keyword evidence="4" id="KW-1185">Reference proteome</keyword>
<accession>A0A8H6CPI9</accession>
<dbReference type="AlphaFoldDB" id="A0A8H6CPI9"/>
<name>A0A8H6CPI9_9LECA</name>
<comment type="caution">
    <text evidence="3">The sequence shown here is derived from an EMBL/GenBank/DDBJ whole genome shotgun (WGS) entry which is preliminary data.</text>
</comment>
<dbReference type="SUPFAM" id="SSF47370">
    <property type="entry name" value="Bromodomain"/>
    <property type="match status" value="1"/>
</dbReference>
<dbReference type="InterPro" id="IPR036427">
    <property type="entry name" value="Bromodomain-like_sf"/>
</dbReference>
<dbReference type="Proteomes" id="UP000578531">
    <property type="component" value="Unassembled WGS sequence"/>
</dbReference>
<evidence type="ECO:0000313" key="3">
    <source>
        <dbReference type="EMBL" id="KAF6227490.1"/>
    </source>
</evidence>